<dbReference type="InterPro" id="IPR011969">
    <property type="entry name" value="Clan_AA_Asp_peptidase_C"/>
</dbReference>
<dbReference type="GO" id="GO:0006508">
    <property type="term" value="P:proteolysis"/>
    <property type="evidence" value="ECO:0007669"/>
    <property type="project" value="InterPro"/>
</dbReference>
<evidence type="ECO:0000313" key="2">
    <source>
        <dbReference type="Proteomes" id="UP000016569"/>
    </source>
</evidence>
<dbReference type="NCBIfam" id="TIGR02281">
    <property type="entry name" value="clan_AA_DTGA"/>
    <property type="match status" value="1"/>
</dbReference>
<dbReference type="Proteomes" id="UP000016569">
    <property type="component" value="Unassembled WGS sequence"/>
</dbReference>
<dbReference type="OrthoDB" id="7595324at2"/>
<dbReference type="SUPFAM" id="SSF50630">
    <property type="entry name" value="Acid proteases"/>
    <property type="match status" value="1"/>
</dbReference>
<dbReference type="CDD" id="cd05483">
    <property type="entry name" value="retropepsin_like_bacteria"/>
    <property type="match status" value="1"/>
</dbReference>
<proteinExistence type="predicted"/>
<dbReference type="InterPro" id="IPR001969">
    <property type="entry name" value="Aspartic_peptidase_AS"/>
</dbReference>
<dbReference type="GO" id="GO:0004190">
    <property type="term" value="F:aspartic-type endopeptidase activity"/>
    <property type="evidence" value="ECO:0007669"/>
    <property type="project" value="InterPro"/>
</dbReference>
<name>A0A8E0ND88_9CAUL</name>
<protein>
    <recommendedName>
        <fullName evidence="3">TIGR02281 family clan AA aspartic protease</fullName>
    </recommendedName>
</protein>
<reference evidence="2" key="1">
    <citation type="journal article" date="2013" name="Genome Announc.">
        <title>Draft Genome Sequence of the Dimorphic Prosthecate Bacterium Brevundimonas abyssalis TAR-001T.</title>
        <authorList>
            <person name="Tsubouchi T."/>
            <person name="Nishi S."/>
            <person name="Usui K."/>
            <person name="Shimane Y."/>
            <person name="Takaki Y."/>
            <person name="Maruyama T."/>
            <person name="Hatada Y."/>
        </authorList>
    </citation>
    <scope>NUCLEOTIDE SEQUENCE [LARGE SCALE GENOMIC DNA]</scope>
    <source>
        <strain evidence="2">TAR-001</strain>
    </source>
</reference>
<dbReference type="InterPro" id="IPR021109">
    <property type="entry name" value="Peptidase_aspartic_dom_sf"/>
</dbReference>
<evidence type="ECO:0000313" key="1">
    <source>
        <dbReference type="EMBL" id="GAD60169.1"/>
    </source>
</evidence>
<comment type="caution">
    <text evidence="1">The sequence shown here is derived from an EMBL/GenBank/DDBJ whole genome shotgun (WGS) entry which is preliminary data.</text>
</comment>
<evidence type="ECO:0008006" key="3">
    <source>
        <dbReference type="Google" id="ProtNLM"/>
    </source>
</evidence>
<dbReference type="Pfam" id="PF13975">
    <property type="entry name" value="gag-asp_proteas"/>
    <property type="match status" value="1"/>
</dbReference>
<gene>
    <name evidence="1" type="ORF">MBEBAB_2419</name>
</gene>
<dbReference type="AlphaFoldDB" id="A0A8E0ND88"/>
<keyword evidence="2" id="KW-1185">Reference proteome</keyword>
<dbReference type="Gene3D" id="2.40.70.10">
    <property type="entry name" value="Acid Proteases"/>
    <property type="match status" value="1"/>
</dbReference>
<dbReference type="InterPro" id="IPR034122">
    <property type="entry name" value="Retropepsin-like_bacterial"/>
</dbReference>
<dbReference type="RefSeq" id="WP_021698263.1">
    <property type="nucleotide sequence ID" value="NZ_BATC01000056.1"/>
</dbReference>
<accession>A0A8E0ND88</accession>
<dbReference type="PROSITE" id="PS00141">
    <property type="entry name" value="ASP_PROTEASE"/>
    <property type="match status" value="1"/>
</dbReference>
<organism evidence="1 2">
    <name type="scientific">Brevundimonas abyssalis TAR-001</name>
    <dbReference type="NCBI Taxonomy" id="1391729"/>
    <lineage>
        <taxon>Bacteria</taxon>
        <taxon>Pseudomonadati</taxon>
        <taxon>Pseudomonadota</taxon>
        <taxon>Alphaproteobacteria</taxon>
        <taxon>Caulobacterales</taxon>
        <taxon>Caulobacteraceae</taxon>
        <taxon>Brevundimonas</taxon>
    </lineage>
</organism>
<sequence>MARFDFQSGVMFALALTAAGVLGYGVSHLGDAGRAQAAPVLMSASAPSARATGQAAQIIRAADGHYWAEADINGRAVRVLVDTGASVVALTRDDALRLGFMLESEDFDHTVVTANGEGRAARIELAHVAVAGARVERVQALVVERGLPASLLGMSYLGRLSRIEATPHGLTLRP</sequence>
<dbReference type="EMBL" id="BATC01000056">
    <property type="protein sequence ID" value="GAD60169.1"/>
    <property type="molecule type" value="Genomic_DNA"/>
</dbReference>